<dbReference type="Proteomes" id="UP000824023">
    <property type="component" value="Unassembled WGS sequence"/>
</dbReference>
<dbReference type="EMBL" id="DXCK01000061">
    <property type="protein sequence ID" value="HIZ01448.1"/>
    <property type="molecule type" value="Genomic_DNA"/>
</dbReference>
<keyword evidence="2" id="KW-0238">DNA-binding</keyword>
<evidence type="ECO:0000256" key="1">
    <source>
        <dbReference type="SAM" id="MobiDB-lite"/>
    </source>
</evidence>
<evidence type="ECO:0000313" key="3">
    <source>
        <dbReference type="Proteomes" id="UP000824023"/>
    </source>
</evidence>
<dbReference type="AlphaFoldDB" id="A0A9D2CX32"/>
<reference evidence="2" key="1">
    <citation type="journal article" date="2021" name="PeerJ">
        <title>Extensive microbial diversity within the chicken gut microbiome revealed by metagenomics and culture.</title>
        <authorList>
            <person name="Gilroy R."/>
            <person name="Ravi A."/>
            <person name="Getino M."/>
            <person name="Pursley I."/>
            <person name="Horton D.L."/>
            <person name="Alikhan N.F."/>
            <person name="Baker D."/>
            <person name="Gharbi K."/>
            <person name="Hall N."/>
            <person name="Watson M."/>
            <person name="Adriaenssens E.M."/>
            <person name="Foster-Nyarko E."/>
            <person name="Jarju S."/>
            <person name="Secka A."/>
            <person name="Antonio M."/>
            <person name="Oren A."/>
            <person name="Chaudhuri R.R."/>
            <person name="La Ragione R."/>
            <person name="Hildebrand F."/>
            <person name="Pallen M.J."/>
        </authorList>
    </citation>
    <scope>NUCLEOTIDE SEQUENCE</scope>
    <source>
        <strain evidence="2">ChiHjej12B11-24981</strain>
    </source>
</reference>
<evidence type="ECO:0000313" key="2">
    <source>
        <dbReference type="EMBL" id="HIZ01448.1"/>
    </source>
</evidence>
<name>A0A9D2CX32_9BACE</name>
<feature type="non-terminal residue" evidence="2">
    <location>
        <position position="1"/>
    </location>
</feature>
<reference evidence="2" key="2">
    <citation type="submission" date="2021-04" db="EMBL/GenBank/DDBJ databases">
        <authorList>
            <person name="Gilroy R."/>
        </authorList>
    </citation>
    <scope>NUCLEOTIDE SEQUENCE</scope>
    <source>
        <strain evidence="2">ChiHjej12B11-24981</strain>
    </source>
</reference>
<proteinExistence type="predicted"/>
<dbReference type="GO" id="GO:0003677">
    <property type="term" value="F:DNA binding"/>
    <property type="evidence" value="ECO:0007669"/>
    <property type="project" value="UniProtKB-KW"/>
</dbReference>
<sequence>VSEHVKGLKLRARATGELSNEQINLAGQLREATAYNVDTASPNTPGGEDNDDSGQGTFG</sequence>
<feature type="region of interest" description="Disordered" evidence="1">
    <location>
        <begin position="34"/>
        <end position="59"/>
    </location>
</feature>
<accession>A0A9D2CX32</accession>
<gene>
    <name evidence="2" type="ORF">H9819_04235</name>
</gene>
<comment type="caution">
    <text evidence="2">The sequence shown here is derived from an EMBL/GenBank/DDBJ whole genome shotgun (WGS) entry which is preliminary data.</text>
</comment>
<protein>
    <submittedName>
        <fullName evidence="2">DNA-binding protein</fullName>
    </submittedName>
</protein>
<organism evidence="2 3">
    <name type="scientific">Candidatus Bacteroides merdipullorum</name>
    <dbReference type="NCBI Taxonomy" id="2838474"/>
    <lineage>
        <taxon>Bacteria</taxon>
        <taxon>Pseudomonadati</taxon>
        <taxon>Bacteroidota</taxon>
        <taxon>Bacteroidia</taxon>
        <taxon>Bacteroidales</taxon>
        <taxon>Bacteroidaceae</taxon>
        <taxon>Bacteroides</taxon>
    </lineage>
</organism>